<organism evidence="1 2">
    <name type="scientific">Ixodes persulcatus</name>
    <name type="common">Taiga tick</name>
    <dbReference type="NCBI Taxonomy" id="34615"/>
    <lineage>
        <taxon>Eukaryota</taxon>
        <taxon>Metazoa</taxon>
        <taxon>Ecdysozoa</taxon>
        <taxon>Arthropoda</taxon>
        <taxon>Chelicerata</taxon>
        <taxon>Arachnida</taxon>
        <taxon>Acari</taxon>
        <taxon>Parasitiformes</taxon>
        <taxon>Ixodida</taxon>
        <taxon>Ixodoidea</taxon>
        <taxon>Ixodidae</taxon>
        <taxon>Ixodinae</taxon>
        <taxon>Ixodes</taxon>
    </lineage>
</organism>
<keyword evidence="2" id="KW-1185">Reference proteome</keyword>
<evidence type="ECO:0000313" key="1">
    <source>
        <dbReference type="EMBL" id="KAG0431702.1"/>
    </source>
</evidence>
<proteinExistence type="predicted"/>
<protein>
    <submittedName>
        <fullName evidence="1">Uncharacterized protein</fullName>
    </submittedName>
</protein>
<reference evidence="1 2" key="1">
    <citation type="journal article" date="2020" name="Cell">
        <title>Large-Scale Comparative Analyses of Tick Genomes Elucidate Their Genetic Diversity and Vector Capacities.</title>
        <authorList>
            <consortium name="Tick Genome and Microbiome Consortium (TIGMIC)"/>
            <person name="Jia N."/>
            <person name="Wang J."/>
            <person name="Shi W."/>
            <person name="Du L."/>
            <person name="Sun Y."/>
            <person name="Zhan W."/>
            <person name="Jiang J.F."/>
            <person name="Wang Q."/>
            <person name="Zhang B."/>
            <person name="Ji P."/>
            <person name="Bell-Sakyi L."/>
            <person name="Cui X.M."/>
            <person name="Yuan T.T."/>
            <person name="Jiang B.G."/>
            <person name="Yang W.F."/>
            <person name="Lam T.T."/>
            <person name="Chang Q.C."/>
            <person name="Ding S.J."/>
            <person name="Wang X.J."/>
            <person name="Zhu J.G."/>
            <person name="Ruan X.D."/>
            <person name="Zhao L."/>
            <person name="Wei J.T."/>
            <person name="Ye R.Z."/>
            <person name="Que T.C."/>
            <person name="Du C.H."/>
            <person name="Zhou Y.H."/>
            <person name="Cheng J.X."/>
            <person name="Dai P.F."/>
            <person name="Guo W.B."/>
            <person name="Han X.H."/>
            <person name="Huang E.J."/>
            <person name="Li L.F."/>
            <person name="Wei W."/>
            <person name="Gao Y.C."/>
            <person name="Liu J.Z."/>
            <person name="Shao H.Z."/>
            <person name="Wang X."/>
            <person name="Wang C.C."/>
            <person name="Yang T.C."/>
            <person name="Huo Q.B."/>
            <person name="Li W."/>
            <person name="Chen H.Y."/>
            <person name="Chen S.E."/>
            <person name="Zhou L.G."/>
            <person name="Ni X.B."/>
            <person name="Tian J.H."/>
            <person name="Sheng Y."/>
            <person name="Liu T."/>
            <person name="Pan Y.S."/>
            <person name="Xia L.Y."/>
            <person name="Li J."/>
            <person name="Zhao F."/>
            <person name="Cao W.C."/>
        </authorList>
    </citation>
    <scope>NUCLEOTIDE SEQUENCE [LARGE SCALE GENOMIC DNA]</scope>
    <source>
        <strain evidence="1">Iper-2018</strain>
    </source>
</reference>
<gene>
    <name evidence="1" type="ORF">HPB47_021529</name>
</gene>
<evidence type="ECO:0000313" key="2">
    <source>
        <dbReference type="Proteomes" id="UP000805193"/>
    </source>
</evidence>
<dbReference type="EMBL" id="JABSTQ010009204">
    <property type="protein sequence ID" value="KAG0431702.1"/>
    <property type="molecule type" value="Genomic_DNA"/>
</dbReference>
<sequence length="182" mass="21204">MRTSALKQHPFKMHVGIDLKGPISRLDYTFPADRGDPARATAGRTFHCEDSSGLFSWSEADDDLQDDGKHRQCRLCTYSSESWARLLNHERMHKGGRPFRCQVCEKAFTNKDHLVTHQRIHTGERPFKCDVCSKTFTDSSHWRRHKKTHLGGDRHVCQHCGRAYTRKDDLVRHVRTCHRHEV</sequence>
<dbReference type="Proteomes" id="UP000805193">
    <property type="component" value="Unassembled WGS sequence"/>
</dbReference>
<name>A0AC60QCK2_IXOPE</name>
<accession>A0AC60QCK2</accession>
<comment type="caution">
    <text evidence="1">The sequence shown here is derived from an EMBL/GenBank/DDBJ whole genome shotgun (WGS) entry which is preliminary data.</text>
</comment>